<keyword evidence="4 7" id="KW-0812">Transmembrane</keyword>
<dbReference type="Proteomes" id="UP000256485">
    <property type="component" value="Unassembled WGS sequence"/>
</dbReference>
<dbReference type="InterPro" id="IPR000515">
    <property type="entry name" value="MetI-like"/>
</dbReference>
<accession>A0A3D9VCA5</accession>
<comment type="similarity">
    <text evidence="7">Belongs to the binding-protein-dependent transport system permease family.</text>
</comment>
<evidence type="ECO:0000313" key="10">
    <source>
        <dbReference type="Proteomes" id="UP000256485"/>
    </source>
</evidence>
<evidence type="ECO:0000256" key="5">
    <source>
        <dbReference type="ARBA" id="ARBA00022989"/>
    </source>
</evidence>
<dbReference type="OrthoDB" id="61122at2"/>
<keyword evidence="10" id="KW-1185">Reference proteome</keyword>
<dbReference type="PROSITE" id="PS50928">
    <property type="entry name" value="ABC_TM1"/>
    <property type="match status" value="1"/>
</dbReference>
<dbReference type="Pfam" id="PF00528">
    <property type="entry name" value="BPD_transp_1"/>
    <property type="match status" value="1"/>
</dbReference>
<reference evidence="9 10" key="1">
    <citation type="submission" date="2018-08" db="EMBL/GenBank/DDBJ databases">
        <title>Sequencing the genomes of 1000 actinobacteria strains.</title>
        <authorList>
            <person name="Klenk H.-P."/>
        </authorList>
    </citation>
    <scope>NUCLEOTIDE SEQUENCE [LARGE SCALE GENOMIC DNA]</scope>
    <source>
        <strain evidence="9 10">DSM 22891</strain>
    </source>
</reference>
<dbReference type="EMBL" id="QTUC01000001">
    <property type="protein sequence ID" value="REF35804.1"/>
    <property type="molecule type" value="Genomic_DNA"/>
</dbReference>
<evidence type="ECO:0000256" key="7">
    <source>
        <dbReference type="RuleBase" id="RU363032"/>
    </source>
</evidence>
<evidence type="ECO:0000259" key="8">
    <source>
        <dbReference type="PROSITE" id="PS50928"/>
    </source>
</evidence>
<dbReference type="Gene3D" id="1.10.3720.10">
    <property type="entry name" value="MetI-like"/>
    <property type="match status" value="1"/>
</dbReference>
<name>A0A3D9VCA5_THECX</name>
<proteinExistence type="inferred from homology"/>
<feature type="transmembrane region" description="Helical" evidence="7">
    <location>
        <begin position="201"/>
        <end position="224"/>
    </location>
</feature>
<feature type="transmembrane region" description="Helical" evidence="7">
    <location>
        <begin position="29"/>
        <end position="54"/>
    </location>
</feature>
<dbReference type="CDD" id="cd06261">
    <property type="entry name" value="TM_PBP2"/>
    <property type="match status" value="1"/>
</dbReference>
<dbReference type="InterPro" id="IPR035906">
    <property type="entry name" value="MetI-like_sf"/>
</dbReference>
<evidence type="ECO:0000256" key="4">
    <source>
        <dbReference type="ARBA" id="ARBA00022692"/>
    </source>
</evidence>
<dbReference type="PANTHER" id="PTHR43744">
    <property type="entry name" value="ABC TRANSPORTER PERMEASE PROTEIN MG189-RELATED-RELATED"/>
    <property type="match status" value="1"/>
</dbReference>
<keyword evidence="5 7" id="KW-1133">Transmembrane helix</keyword>
<evidence type="ECO:0000256" key="3">
    <source>
        <dbReference type="ARBA" id="ARBA00022475"/>
    </source>
</evidence>
<dbReference type="PANTHER" id="PTHR43744:SF8">
    <property type="entry name" value="SN-GLYCEROL-3-PHOSPHATE TRANSPORT SYSTEM PERMEASE PROTEIN UGPE"/>
    <property type="match status" value="1"/>
</dbReference>
<evidence type="ECO:0000256" key="2">
    <source>
        <dbReference type="ARBA" id="ARBA00022448"/>
    </source>
</evidence>
<dbReference type="SUPFAM" id="SSF161098">
    <property type="entry name" value="MetI-like"/>
    <property type="match status" value="1"/>
</dbReference>
<dbReference type="GO" id="GO:0055085">
    <property type="term" value="P:transmembrane transport"/>
    <property type="evidence" value="ECO:0007669"/>
    <property type="project" value="InterPro"/>
</dbReference>
<feature type="transmembrane region" description="Helical" evidence="7">
    <location>
        <begin position="125"/>
        <end position="146"/>
    </location>
</feature>
<feature type="transmembrane region" description="Helical" evidence="7">
    <location>
        <begin position="158"/>
        <end position="180"/>
    </location>
</feature>
<sequence>MVGLDTPVTPARARAVRSYRRGPRRGSSLVYHLVLVAICAAFALPFVIMLTTALKTPDQIFSTPPRLLPTAPTLENFDIAVESMPLGRYLVNTVFLVVANVTGTLLSCPLVAYSLTKIPWRGRNPLLFVVLSTMMLPPQVTMIPVYKLWNDLGAVGTFWPLVVPPFLGTAFFIFLLRQFFAGVPDELVEAARIDGASEFRIYAQIVLPLARPALATVAIFQFMWTWTDFMLPLLYLQDPDKYTLSIGLYAFFGQHGVDWGPLMAACLMFTLPAIAIFMVAQKYFVSGISVTGLK</sequence>
<protein>
    <submittedName>
        <fullName evidence="9">Carbohydrate ABC transporter membrane protein 2 (CUT1 family)</fullName>
    </submittedName>
</protein>
<feature type="domain" description="ABC transmembrane type-1" evidence="8">
    <location>
        <begin position="90"/>
        <end position="280"/>
    </location>
</feature>
<dbReference type="RefSeq" id="WP_115849530.1">
    <property type="nucleotide sequence ID" value="NZ_QTUC01000001.1"/>
</dbReference>
<evidence type="ECO:0000313" key="9">
    <source>
        <dbReference type="EMBL" id="REF35804.1"/>
    </source>
</evidence>
<keyword evidence="6 7" id="KW-0472">Membrane</keyword>
<dbReference type="GO" id="GO:0005886">
    <property type="term" value="C:plasma membrane"/>
    <property type="evidence" value="ECO:0007669"/>
    <property type="project" value="UniProtKB-SubCell"/>
</dbReference>
<dbReference type="AlphaFoldDB" id="A0A3D9VCA5"/>
<organism evidence="9 10">
    <name type="scientific">Thermasporomyces composti</name>
    <dbReference type="NCBI Taxonomy" id="696763"/>
    <lineage>
        <taxon>Bacteria</taxon>
        <taxon>Bacillati</taxon>
        <taxon>Actinomycetota</taxon>
        <taxon>Actinomycetes</taxon>
        <taxon>Propionibacteriales</taxon>
        <taxon>Nocardioidaceae</taxon>
        <taxon>Thermasporomyces</taxon>
    </lineage>
</organism>
<keyword evidence="3" id="KW-1003">Cell membrane</keyword>
<comment type="subcellular location">
    <subcellularLocation>
        <location evidence="1 7">Cell membrane</location>
        <topology evidence="1 7">Multi-pass membrane protein</topology>
    </subcellularLocation>
</comment>
<evidence type="ECO:0000256" key="1">
    <source>
        <dbReference type="ARBA" id="ARBA00004651"/>
    </source>
</evidence>
<feature type="transmembrane region" description="Helical" evidence="7">
    <location>
        <begin position="259"/>
        <end position="280"/>
    </location>
</feature>
<comment type="caution">
    <text evidence="9">The sequence shown here is derived from an EMBL/GenBank/DDBJ whole genome shotgun (WGS) entry which is preliminary data.</text>
</comment>
<gene>
    <name evidence="9" type="ORF">DFJ64_1196</name>
</gene>
<keyword evidence="2 7" id="KW-0813">Transport</keyword>
<evidence type="ECO:0000256" key="6">
    <source>
        <dbReference type="ARBA" id="ARBA00023136"/>
    </source>
</evidence>
<feature type="transmembrane region" description="Helical" evidence="7">
    <location>
        <begin position="89"/>
        <end position="113"/>
    </location>
</feature>